<dbReference type="InterPro" id="IPR054713">
    <property type="entry name" value="GMIP/FCHO2-like_FCH"/>
</dbReference>
<dbReference type="Pfam" id="PF22699">
    <property type="entry name" value="GMIP-like_FCH"/>
    <property type="match status" value="1"/>
</dbReference>
<dbReference type="Gene3D" id="1.10.555.10">
    <property type="entry name" value="Rho GTPase activation protein"/>
    <property type="match status" value="1"/>
</dbReference>
<dbReference type="InterPro" id="IPR027267">
    <property type="entry name" value="AH/BAR_dom_sf"/>
</dbReference>
<dbReference type="InterPro" id="IPR000198">
    <property type="entry name" value="RhoGAP_dom"/>
</dbReference>
<feature type="compositionally biased region" description="Basic and acidic residues" evidence="8">
    <location>
        <begin position="1027"/>
        <end position="1049"/>
    </location>
</feature>
<gene>
    <name evidence="12" type="ORF">SKAU_G00051690</name>
</gene>
<keyword evidence="2" id="KW-0479">Metal-binding</keyword>
<dbReference type="Proteomes" id="UP001152622">
    <property type="component" value="Chromosome 2"/>
</dbReference>
<dbReference type="OrthoDB" id="79452at2759"/>
<keyword evidence="3" id="KW-0863">Zinc-finger</keyword>
<feature type="compositionally biased region" description="Polar residues" evidence="8">
    <location>
        <begin position="679"/>
        <end position="689"/>
    </location>
</feature>
<dbReference type="InterPro" id="IPR001060">
    <property type="entry name" value="FCH_dom"/>
</dbReference>
<accession>A0A9Q1G460</accession>
<evidence type="ECO:0008006" key="14">
    <source>
        <dbReference type="Google" id="ProtNLM"/>
    </source>
</evidence>
<keyword evidence="5 6" id="KW-0175">Coiled coil</keyword>
<feature type="compositionally biased region" description="Polar residues" evidence="8">
    <location>
        <begin position="646"/>
        <end position="656"/>
    </location>
</feature>
<sequence length="1175" mass="128595">MLKRGAGSKSSYSPYSTGHRVKKNGSKAKSKLDLLPNKPNIWLKQLSILQEQPSRDALEASSSSPPSSSGLLDPSSSSSFPGAPPVLQGRLAGCPSPVGTLKRTSALSRAASAAGFPLQSWVYNKGLSKGAAAPGPAAETPEPAAIEVEDIPALLRDVARFAEAVEKLKDVVMGEDTQENRRPVAHECLGEVLRILRQVISTYPLLNTMETLTAAGKLISNVKGFHYEANNDADKKAFEKAIETIAVAFSSSVSELLMGEVDSSTLLSLLPSEKSRSMENLYGGVPGQGTDSALMRGDTQGFVLSTEEVDIILQRSEGGVDSALSYAKTISKYMKDVTSYVEKRIALELEFAKGLQRLYQTCKQSIAQPHMPFFSIYSLALEQDLEQSLGVQQAAGTLHSQTFLQPLTQRKQEHEKKRKEIKEQWQRAKRKLLEADSNLRKARQSYMTRCEEYDKAKTVTSRAEEDGGSSIIKSLDKKRRLEEEARGKAEEAEATYRTCIADAVTQQQEQEHVKVNVLRQIQEVIKQSDQTLRSATISYNQIMHMQTVALPVHYQTLCESSKLYDPGQQYGAHVKDLQMPEEPKAQYKFEPYSASSTQQPARVRHNSFNTDQQSGAEAPPTSGEAASGDGVSSHKERKVRGHQSHKSWPTALSDTESVGGGSGLESPATSTGDVRKIPRTSSTGTMSSNEELDEKDGNVASFERSINGIEPENVAPSGPFRNVGLSRAAQTHRLRKLRTPAKCRECDSYVYFQGAECEECFLPSHKKCLETLAIQCGHKKLQGRLQLFGRDFSQAAQGSTEGIPFIIKKCILEIERRALKMKGIYRVNGVKTRVEKLCQAFENGKELVELSQASPHDISNMLKLYLRQLPEPIMPFRLYHSLMGLAKESLQAQATKGGGAGKGPELVDQGPETDPEVLVLVEKLRELLKELPWANVATLHYIICHLRRIAELEEDNKMSPSNLGIVFGPTLMRPRPTGATVSLSSLVDYPHQARIVEALIVFYRDIFPPDAGGCSSPRHSQDYSVAGRREGRGEGDGEETSERHGRPDAEDNLEELSGTSLGSSGSRERSLDSDSELEEAGRGSQESPVPVAAQQESETSAVHDQLSPAAPDSALPALPDSEPPHEEDAGQELASSLAQLNTNQSNNIPAGLPLARLCRGKLAVAKDRNREPEFV</sequence>
<feature type="region of interest" description="Disordered" evidence="8">
    <location>
        <begin position="1011"/>
        <end position="1151"/>
    </location>
</feature>
<evidence type="ECO:0000256" key="5">
    <source>
        <dbReference type="ARBA" id="ARBA00023054"/>
    </source>
</evidence>
<feature type="domain" description="Rho-GAP" evidence="10">
    <location>
        <begin position="790"/>
        <end position="1007"/>
    </location>
</feature>
<dbReference type="Pfam" id="PF00620">
    <property type="entry name" value="RhoGAP"/>
    <property type="match status" value="1"/>
</dbReference>
<dbReference type="PROSITE" id="PS00479">
    <property type="entry name" value="ZF_DAG_PE_1"/>
    <property type="match status" value="1"/>
</dbReference>
<dbReference type="SMART" id="SM00109">
    <property type="entry name" value="C1"/>
    <property type="match status" value="1"/>
</dbReference>
<feature type="compositionally biased region" description="Low complexity" evidence="8">
    <location>
        <begin position="60"/>
        <end position="81"/>
    </location>
</feature>
<dbReference type="InterPro" id="IPR008936">
    <property type="entry name" value="Rho_GTPase_activation_prot"/>
</dbReference>
<evidence type="ECO:0000259" key="10">
    <source>
        <dbReference type="PROSITE" id="PS50238"/>
    </source>
</evidence>
<dbReference type="PROSITE" id="PS50238">
    <property type="entry name" value="RHOGAP"/>
    <property type="match status" value="1"/>
</dbReference>
<dbReference type="PANTHER" id="PTHR15228">
    <property type="entry name" value="SPERMATHECAL PHYSIOLOGY VARIANT"/>
    <property type="match status" value="1"/>
</dbReference>
<dbReference type="GO" id="GO:0016020">
    <property type="term" value="C:membrane"/>
    <property type="evidence" value="ECO:0007669"/>
    <property type="project" value="TreeGrafter"/>
</dbReference>
<dbReference type="InterPro" id="IPR046349">
    <property type="entry name" value="C1-like_sf"/>
</dbReference>
<dbReference type="GO" id="GO:0007165">
    <property type="term" value="P:signal transduction"/>
    <property type="evidence" value="ECO:0007669"/>
    <property type="project" value="InterPro"/>
</dbReference>
<organism evidence="12 13">
    <name type="scientific">Synaphobranchus kaupii</name>
    <name type="common">Kaup's arrowtooth eel</name>
    <dbReference type="NCBI Taxonomy" id="118154"/>
    <lineage>
        <taxon>Eukaryota</taxon>
        <taxon>Metazoa</taxon>
        <taxon>Chordata</taxon>
        <taxon>Craniata</taxon>
        <taxon>Vertebrata</taxon>
        <taxon>Euteleostomi</taxon>
        <taxon>Actinopterygii</taxon>
        <taxon>Neopterygii</taxon>
        <taxon>Teleostei</taxon>
        <taxon>Anguilliformes</taxon>
        <taxon>Synaphobranchidae</taxon>
        <taxon>Synaphobranchus</taxon>
    </lineage>
</organism>
<feature type="compositionally biased region" description="Polar residues" evidence="8">
    <location>
        <begin position="1133"/>
        <end position="1148"/>
    </location>
</feature>
<keyword evidence="1" id="KW-0343">GTPase activation</keyword>
<dbReference type="InterPro" id="IPR051025">
    <property type="entry name" value="RhoGAP"/>
</dbReference>
<dbReference type="InterPro" id="IPR002219">
    <property type="entry name" value="PKC_DAG/PE"/>
</dbReference>
<dbReference type="GO" id="GO:0005829">
    <property type="term" value="C:cytosol"/>
    <property type="evidence" value="ECO:0007669"/>
    <property type="project" value="UniProtKB-ARBA"/>
</dbReference>
<dbReference type="SMART" id="SM00055">
    <property type="entry name" value="FCH"/>
    <property type="match status" value="1"/>
</dbReference>
<evidence type="ECO:0000259" key="11">
    <source>
        <dbReference type="PROSITE" id="PS51741"/>
    </source>
</evidence>
<dbReference type="SUPFAM" id="SSF48350">
    <property type="entry name" value="GTPase activation domain, GAP"/>
    <property type="match status" value="1"/>
</dbReference>
<evidence type="ECO:0000256" key="6">
    <source>
        <dbReference type="PROSITE-ProRule" id="PRU01077"/>
    </source>
</evidence>
<evidence type="ECO:0000256" key="8">
    <source>
        <dbReference type="SAM" id="MobiDB-lite"/>
    </source>
</evidence>
<dbReference type="SMART" id="SM00324">
    <property type="entry name" value="RhoGAP"/>
    <property type="match status" value="1"/>
</dbReference>
<dbReference type="Pfam" id="PF24235">
    <property type="entry name" value="RHG29_45_N"/>
    <property type="match status" value="1"/>
</dbReference>
<dbReference type="SUPFAM" id="SSF103657">
    <property type="entry name" value="BAR/IMD domain-like"/>
    <property type="match status" value="1"/>
</dbReference>
<name>A0A9Q1G460_SYNKA</name>
<evidence type="ECO:0000256" key="4">
    <source>
        <dbReference type="ARBA" id="ARBA00022833"/>
    </source>
</evidence>
<dbReference type="GO" id="GO:0008270">
    <property type="term" value="F:zinc ion binding"/>
    <property type="evidence" value="ECO:0007669"/>
    <property type="project" value="UniProtKB-KW"/>
</dbReference>
<evidence type="ECO:0000259" key="9">
    <source>
        <dbReference type="PROSITE" id="PS50081"/>
    </source>
</evidence>
<protein>
    <recommendedName>
        <fullName evidence="14">Minor histocompatibility protein HA-1</fullName>
    </recommendedName>
</protein>
<feature type="region of interest" description="Disordered" evidence="8">
    <location>
        <begin position="1"/>
        <end position="34"/>
    </location>
</feature>
<keyword evidence="13" id="KW-1185">Reference proteome</keyword>
<reference evidence="12" key="1">
    <citation type="journal article" date="2023" name="Science">
        <title>Genome structures resolve the early diversification of teleost fishes.</title>
        <authorList>
            <person name="Parey E."/>
            <person name="Louis A."/>
            <person name="Montfort J."/>
            <person name="Bouchez O."/>
            <person name="Roques C."/>
            <person name="Iampietro C."/>
            <person name="Lluch J."/>
            <person name="Castinel A."/>
            <person name="Donnadieu C."/>
            <person name="Desvignes T."/>
            <person name="Floi Bucao C."/>
            <person name="Jouanno E."/>
            <person name="Wen M."/>
            <person name="Mejri S."/>
            <person name="Dirks R."/>
            <person name="Jansen H."/>
            <person name="Henkel C."/>
            <person name="Chen W.J."/>
            <person name="Zahm M."/>
            <person name="Cabau C."/>
            <person name="Klopp C."/>
            <person name="Thompson A.W."/>
            <person name="Robinson-Rechavi M."/>
            <person name="Braasch I."/>
            <person name="Lecointre G."/>
            <person name="Bobe J."/>
            <person name="Postlethwait J.H."/>
            <person name="Berthelot C."/>
            <person name="Roest Crollius H."/>
            <person name="Guiguen Y."/>
        </authorList>
    </citation>
    <scope>NUCLEOTIDE SEQUENCE</scope>
    <source>
        <strain evidence="12">WJC10195</strain>
    </source>
</reference>
<dbReference type="InterPro" id="IPR057028">
    <property type="entry name" value="RHG29_45_N"/>
</dbReference>
<dbReference type="Gene3D" id="1.20.1270.60">
    <property type="entry name" value="Arfaptin homology (AH) domain/BAR domain"/>
    <property type="match status" value="1"/>
</dbReference>
<dbReference type="PANTHER" id="PTHR15228:SF18">
    <property type="entry name" value="RHO GTPASE-ACTIVATING PROTEIN 45"/>
    <property type="match status" value="1"/>
</dbReference>
<feature type="compositionally biased region" description="Low complexity" evidence="8">
    <location>
        <begin position="1055"/>
        <end position="1065"/>
    </location>
</feature>
<dbReference type="PROSITE" id="PS50081">
    <property type="entry name" value="ZF_DAG_PE_2"/>
    <property type="match status" value="1"/>
</dbReference>
<feature type="compositionally biased region" description="Basic residues" evidence="8">
    <location>
        <begin position="635"/>
        <end position="645"/>
    </location>
</feature>
<dbReference type="PROSITE" id="PS51741">
    <property type="entry name" value="F_BAR"/>
    <property type="match status" value="1"/>
</dbReference>
<feature type="domain" description="Phorbol-ester/DAG-type" evidence="9">
    <location>
        <begin position="731"/>
        <end position="776"/>
    </location>
</feature>
<evidence type="ECO:0000313" key="12">
    <source>
        <dbReference type="EMBL" id="KAJ8374589.1"/>
    </source>
</evidence>
<dbReference type="GO" id="GO:0005096">
    <property type="term" value="F:GTPase activator activity"/>
    <property type="evidence" value="ECO:0007669"/>
    <property type="project" value="UniProtKB-KW"/>
</dbReference>
<feature type="coiled-coil region" evidence="7">
    <location>
        <begin position="404"/>
        <end position="431"/>
    </location>
</feature>
<proteinExistence type="predicted"/>
<feature type="region of interest" description="Disordered" evidence="8">
    <location>
        <begin position="53"/>
        <end position="88"/>
    </location>
</feature>
<dbReference type="CDD" id="cd20816">
    <property type="entry name" value="C1_GMIP-like"/>
    <property type="match status" value="1"/>
</dbReference>
<dbReference type="InterPro" id="IPR031160">
    <property type="entry name" value="F_BAR_dom"/>
</dbReference>
<feature type="compositionally biased region" description="Basic residues" evidence="8">
    <location>
        <begin position="19"/>
        <end position="29"/>
    </location>
</feature>
<evidence type="ECO:0000256" key="3">
    <source>
        <dbReference type="ARBA" id="ARBA00022771"/>
    </source>
</evidence>
<dbReference type="AlphaFoldDB" id="A0A9Q1G460"/>
<evidence type="ECO:0000256" key="2">
    <source>
        <dbReference type="ARBA" id="ARBA00022723"/>
    </source>
</evidence>
<dbReference type="FunFam" id="1.10.555.10:FF:000016">
    <property type="entry name" value="Rho GTPase activating protein 29"/>
    <property type="match status" value="1"/>
</dbReference>
<evidence type="ECO:0000256" key="7">
    <source>
        <dbReference type="SAM" id="Coils"/>
    </source>
</evidence>
<dbReference type="EMBL" id="JAINUF010000002">
    <property type="protein sequence ID" value="KAJ8374589.1"/>
    <property type="molecule type" value="Genomic_DNA"/>
</dbReference>
<dbReference type="SUPFAM" id="SSF57889">
    <property type="entry name" value="Cysteine-rich domain"/>
    <property type="match status" value="1"/>
</dbReference>
<evidence type="ECO:0000256" key="1">
    <source>
        <dbReference type="ARBA" id="ARBA00022468"/>
    </source>
</evidence>
<keyword evidence="4" id="KW-0862">Zinc</keyword>
<feature type="region of interest" description="Disordered" evidence="8">
    <location>
        <begin position="610"/>
        <end position="697"/>
    </location>
</feature>
<feature type="domain" description="F-BAR" evidence="11">
    <location>
        <begin position="307"/>
        <end position="569"/>
    </location>
</feature>
<feature type="compositionally biased region" description="Low complexity" evidence="8">
    <location>
        <begin position="1106"/>
        <end position="1120"/>
    </location>
</feature>
<evidence type="ECO:0000313" key="13">
    <source>
        <dbReference type="Proteomes" id="UP001152622"/>
    </source>
</evidence>
<comment type="caution">
    <text evidence="12">The sequence shown here is derived from an EMBL/GenBank/DDBJ whole genome shotgun (WGS) entry which is preliminary data.</text>
</comment>
<dbReference type="GO" id="GO:0051056">
    <property type="term" value="P:regulation of small GTPase mediated signal transduction"/>
    <property type="evidence" value="ECO:0007669"/>
    <property type="project" value="UniProtKB-ARBA"/>
</dbReference>